<name>A0A4R3JCZ6_9PROT</name>
<organism evidence="1 2">
    <name type="scientific">Varunaivibrio sulfuroxidans</name>
    <dbReference type="NCBI Taxonomy" id="1773489"/>
    <lineage>
        <taxon>Bacteria</taxon>
        <taxon>Pseudomonadati</taxon>
        <taxon>Pseudomonadota</taxon>
        <taxon>Alphaproteobacteria</taxon>
        <taxon>Rhodospirillales</taxon>
        <taxon>Magnetovibrionaceae</taxon>
        <taxon>Varunaivibrio</taxon>
    </lineage>
</organism>
<evidence type="ECO:0000313" key="1">
    <source>
        <dbReference type="EMBL" id="TCS62560.1"/>
    </source>
</evidence>
<dbReference type="RefSeq" id="WP_132939008.1">
    <property type="nucleotide sequence ID" value="NZ_CP119676.1"/>
</dbReference>
<protein>
    <submittedName>
        <fullName evidence="1">Uncharacterized protein</fullName>
    </submittedName>
</protein>
<dbReference type="AlphaFoldDB" id="A0A4R3JCZ6"/>
<accession>A0A4R3JCZ6</accession>
<dbReference type="EMBL" id="SLZW01000005">
    <property type="protein sequence ID" value="TCS62560.1"/>
    <property type="molecule type" value="Genomic_DNA"/>
</dbReference>
<dbReference type="OrthoDB" id="6064795at2"/>
<proteinExistence type="predicted"/>
<comment type="caution">
    <text evidence="1">The sequence shown here is derived from an EMBL/GenBank/DDBJ whole genome shotgun (WGS) entry which is preliminary data.</text>
</comment>
<dbReference type="Proteomes" id="UP000295304">
    <property type="component" value="Unassembled WGS sequence"/>
</dbReference>
<gene>
    <name evidence="1" type="ORF">EDD55_105106</name>
</gene>
<keyword evidence="2" id="KW-1185">Reference proteome</keyword>
<evidence type="ECO:0000313" key="2">
    <source>
        <dbReference type="Proteomes" id="UP000295304"/>
    </source>
</evidence>
<sequence>MSRTGNTRDTRSNVEKARASWGDPLPDWVLALADECDATSQGKTGPKIGYKGAAVVCAVLGNNYRGDLACVEDAVRGALMAVTVACPVDGEIAKNLCIKNQRMKLTTTSNRRIRLYRACRGGCVHSRHGGKNA</sequence>
<reference evidence="1 2" key="1">
    <citation type="submission" date="2019-03" db="EMBL/GenBank/DDBJ databases">
        <title>Genomic Encyclopedia of Type Strains, Phase IV (KMG-IV): sequencing the most valuable type-strain genomes for metagenomic binning, comparative biology and taxonomic classification.</title>
        <authorList>
            <person name="Goeker M."/>
        </authorList>
    </citation>
    <scope>NUCLEOTIDE SEQUENCE [LARGE SCALE GENOMIC DNA]</scope>
    <source>
        <strain evidence="1 2">DSM 101688</strain>
    </source>
</reference>